<evidence type="ECO:0000256" key="3">
    <source>
        <dbReference type="ARBA" id="ARBA00022691"/>
    </source>
</evidence>
<keyword evidence="7" id="KW-1185">Reference proteome</keyword>
<dbReference type="KEGG" id="bpg:Bathy05g04930"/>
<name>K8EES9_9CHLO</name>
<feature type="domain" description="Methyltransferase small" evidence="5">
    <location>
        <begin position="244"/>
        <end position="327"/>
    </location>
</feature>
<reference evidence="6 7" key="1">
    <citation type="submission" date="2011-10" db="EMBL/GenBank/DDBJ databases">
        <authorList>
            <person name="Genoscope - CEA"/>
        </authorList>
    </citation>
    <scope>NUCLEOTIDE SEQUENCE [LARGE SCALE GENOMIC DNA]</scope>
    <source>
        <strain evidence="6 7">RCC 1105</strain>
    </source>
</reference>
<protein>
    <submittedName>
        <fullName evidence="6">HemK family modification methylase</fullName>
    </submittedName>
</protein>
<evidence type="ECO:0000313" key="6">
    <source>
        <dbReference type="EMBL" id="CCO16454.1"/>
    </source>
</evidence>
<organism evidence="6 7">
    <name type="scientific">Bathycoccus prasinos</name>
    <dbReference type="NCBI Taxonomy" id="41875"/>
    <lineage>
        <taxon>Eukaryota</taxon>
        <taxon>Viridiplantae</taxon>
        <taxon>Chlorophyta</taxon>
        <taxon>Mamiellophyceae</taxon>
        <taxon>Mamiellales</taxon>
        <taxon>Bathycoccaceae</taxon>
        <taxon>Bathycoccus</taxon>
    </lineage>
</organism>
<dbReference type="RefSeq" id="XP_007512896.1">
    <property type="nucleotide sequence ID" value="XM_007512834.1"/>
</dbReference>
<keyword evidence="3" id="KW-0949">S-adenosyl-L-methionine</keyword>
<evidence type="ECO:0000259" key="5">
    <source>
        <dbReference type="Pfam" id="PF05175"/>
    </source>
</evidence>
<dbReference type="GO" id="GO:0008276">
    <property type="term" value="F:protein methyltransferase activity"/>
    <property type="evidence" value="ECO:0007669"/>
    <property type="project" value="InterPro"/>
</dbReference>
<proteinExistence type="predicted"/>
<dbReference type="PROSITE" id="PS00092">
    <property type="entry name" value="N6_MTASE"/>
    <property type="match status" value="1"/>
</dbReference>
<dbReference type="Pfam" id="PF05175">
    <property type="entry name" value="MTS"/>
    <property type="match status" value="1"/>
</dbReference>
<evidence type="ECO:0000256" key="2">
    <source>
        <dbReference type="ARBA" id="ARBA00022679"/>
    </source>
</evidence>
<dbReference type="OrthoDB" id="269872at2759"/>
<dbReference type="InterPro" id="IPR002052">
    <property type="entry name" value="DNA_methylase_N6_adenine_CS"/>
</dbReference>
<dbReference type="CDD" id="cd02440">
    <property type="entry name" value="AdoMet_MTases"/>
    <property type="match status" value="1"/>
</dbReference>
<dbReference type="Gene3D" id="3.40.50.150">
    <property type="entry name" value="Vaccinia Virus protein VP39"/>
    <property type="match status" value="1"/>
</dbReference>
<feature type="region of interest" description="Disordered" evidence="4">
    <location>
        <begin position="111"/>
        <end position="143"/>
    </location>
</feature>
<dbReference type="Proteomes" id="UP000198341">
    <property type="component" value="Chromosome 5"/>
</dbReference>
<dbReference type="InterPro" id="IPR007848">
    <property type="entry name" value="Small_mtfrase_dom"/>
</dbReference>
<sequence>MRSRRSFLLSLVKHHHHHRMNNPLLVLNASSSSSSLFHRRRCSYSHNNKKKKSRTFCCSFSSSSSSSSSSSYVDEKTLIPLNERKATFDSTREELKRWQTWAKEKITKSKGAFSSFDGGNKDSGQQSHHHRHHHHDTTNNDPVDEQSLVTELEWLLEDVVANEGKSDDISMRMNFDQLTALWNKRIDDRYPIQYLTKSSQFRTVSLYVAPGVLIPRPETELLIDFAYQHVKIYGKNEHLKELPWLDLGTGSGAIACALATELKDMFSKTNPGVYATDFSKEALEIAKINVERLRLNDTVSLLHGSWFDALREHNGIKFAGIVSNPPYIPSDVAANLQPEVGRHEPMSALDGRGELGMGDLDVICEFSHEYLAPGGFLALETHGGEQALLVWEKLWKTNLYEDVRVRSDYAGVERFVTARLIDAKKVHRFSNTSFKD</sequence>
<dbReference type="InterPro" id="IPR004556">
    <property type="entry name" value="HemK-like"/>
</dbReference>
<dbReference type="GO" id="GO:0003676">
    <property type="term" value="F:nucleic acid binding"/>
    <property type="evidence" value="ECO:0007669"/>
    <property type="project" value="InterPro"/>
</dbReference>
<dbReference type="GeneID" id="19015996"/>
<dbReference type="InterPro" id="IPR029063">
    <property type="entry name" value="SAM-dependent_MTases_sf"/>
</dbReference>
<keyword evidence="1 6" id="KW-0489">Methyltransferase</keyword>
<accession>K8EES9</accession>
<dbReference type="AlphaFoldDB" id="K8EES9"/>
<evidence type="ECO:0000256" key="1">
    <source>
        <dbReference type="ARBA" id="ARBA00022603"/>
    </source>
</evidence>
<dbReference type="PANTHER" id="PTHR47441">
    <property type="match status" value="1"/>
</dbReference>
<dbReference type="EMBL" id="FO082274">
    <property type="protein sequence ID" value="CCO16454.1"/>
    <property type="molecule type" value="Genomic_DNA"/>
</dbReference>
<dbReference type="eggNOG" id="KOG2904">
    <property type="taxonomic scope" value="Eukaryota"/>
</dbReference>
<dbReference type="PANTHER" id="PTHR47441:SF3">
    <property type="entry name" value="RELEASE FACTOR GLUTAMINE METHYLTRANSFERASE"/>
    <property type="match status" value="1"/>
</dbReference>
<dbReference type="GO" id="GO:0032259">
    <property type="term" value="P:methylation"/>
    <property type="evidence" value="ECO:0007669"/>
    <property type="project" value="UniProtKB-KW"/>
</dbReference>
<dbReference type="SUPFAM" id="SSF53335">
    <property type="entry name" value="S-adenosyl-L-methionine-dependent methyltransferases"/>
    <property type="match status" value="1"/>
</dbReference>
<evidence type="ECO:0000313" key="7">
    <source>
        <dbReference type="Proteomes" id="UP000198341"/>
    </source>
</evidence>
<dbReference type="InterPro" id="IPR052663">
    <property type="entry name" value="RF_glutamine_MTase_cyano"/>
</dbReference>
<dbReference type="NCBIfam" id="TIGR00536">
    <property type="entry name" value="hemK_fam"/>
    <property type="match status" value="1"/>
</dbReference>
<dbReference type="STRING" id="41875.K8EES9"/>
<evidence type="ECO:0000256" key="4">
    <source>
        <dbReference type="SAM" id="MobiDB-lite"/>
    </source>
</evidence>
<dbReference type="GO" id="GO:0008757">
    <property type="term" value="F:S-adenosylmethionine-dependent methyltransferase activity"/>
    <property type="evidence" value="ECO:0007669"/>
    <property type="project" value="UniProtKB-ARBA"/>
</dbReference>
<gene>
    <name evidence="6" type="ORF">Bathy05g04930</name>
</gene>
<keyword evidence="2" id="KW-0808">Transferase</keyword>